<dbReference type="AlphaFoldDB" id="A0A9K3N5H8"/>
<reference evidence="1" key="2">
    <citation type="submission" date="2020-06" db="EMBL/GenBank/DDBJ databases">
        <title>Helianthus annuus Genome sequencing and assembly Release 2.</title>
        <authorList>
            <person name="Gouzy J."/>
            <person name="Langlade N."/>
            <person name="Munos S."/>
        </authorList>
    </citation>
    <scope>NUCLEOTIDE SEQUENCE</scope>
    <source>
        <tissue evidence="1">Leaves</tissue>
    </source>
</reference>
<organism evidence="1 2">
    <name type="scientific">Helianthus annuus</name>
    <name type="common">Common sunflower</name>
    <dbReference type="NCBI Taxonomy" id="4232"/>
    <lineage>
        <taxon>Eukaryota</taxon>
        <taxon>Viridiplantae</taxon>
        <taxon>Streptophyta</taxon>
        <taxon>Embryophyta</taxon>
        <taxon>Tracheophyta</taxon>
        <taxon>Spermatophyta</taxon>
        <taxon>Magnoliopsida</taxon>
        <taxon>eudicotyledons</taxon>
        <taxon>Gunneridae</taxon>
        <taxon>Pentapetalae</taxon>
        <taxon>asterids</taxon>
        <taxon>campanulids</taxon>
        <taxon>Asterales</taxon>
        <taxon>Asteraceae</taxon>
        <taxon>Asteroideae</taxon>
        <taxon>Heliantheae alliance</taxon>
        <taxon>Heliantheae</taxon>
        <taxon>Helianthus</taxon>
    </lineage>
</organism>
<sequence length="58" mass="7067">MRRRQLMQRLEASCYFFPTHQNTFPISELLSSLTHTGSSLNHKLRYFYLFFCNHEVRL</sequence>
<protein>
    <submittedName>
        <fullName evidence="1">Uncharacterized protein</fullName>
    </submittedName>
</protein>
<name>A0A9K3N5H8_HELAN</name>
<keyword evidence="2" id="KW-1185">Reference proteome</keyword>
<evidence type="ECO:0000313" key="1">
    <source>
        <dbReference type="EMBL" id="KAF5787627.1"/>
    </source>
</evidence>
<accession>A0A9K3N5H8</accession>
<dbReference type="Gramene" id="mRNA:HanXRQr2_Chr10g0454931">
    <property type="protein sequence ID" value="mRNA:HanXRQr2_Chr10g0454931"/>
    <property type="gene ID" value="HanXRQr2_Chr10g0454931"/>
</dbReference>
<dbReference type="Proteomes" id="UP000215914">
    <property type="component" value="Unassembled WGS sequence"/>
</dbReference>
<reference evidence="1" key="1">
    <citation type="journal article" date="2017" name="Nature">
        <title>The sunflower genome provides insights into oil metabolism, flowering and Asterid evolution.</title>
        <authorList>
            <person name="Badouin H."/>
            <person name="Gouzy J."/>
            <person name="Grassa C.J."/>
            <person name="Murat F."/>
            <person name="Staton S.E."/>
            <person name="Cottret L."/>
            <person name="Lelandais-Briere C."/>
            <person name="Owens G.L."/>
            <person name="Carrere S."/>
            <person name="Mayjonade B."/>
            <person name="Legrand L."/>
            <person name="Gill N."/>
            <person name="Kane N.C."/>
            <person name="Bowers J.E."/>
            <person name="Hubner S."/>
            <person name="Bellec A."/>
            <person name="Berard A."/>
            <person name="Berges H."/>
            <person name="Blanchet N."/>
            <person name="Boniface M.C."/>
            <person name="Brunel D."/>
            <person name="Catrice O."/>
            <person name="Chaidir N."/>
            <person name="Claudel C."/>
            <person name="Donnadieu C."/>
            <person name="Faraut T."/>
            <person name="Fievet G."/>
            <person name="Helmstetter N."/>
            <person name="King M."/>
            <person name="Knapp S.J."/>
            <person name="Lai Z."/>
            <person name="Le Paslier M.C."/>
            <person name="Lippi Y."/>
            <person name="Lorenzon L."/>
            <person name="Mandel J.R."/>
            <person name="Marage G."/>
            <person name="Marchand G."/>
            <person name="Marquand E."/>
            <person name="Bret-Mestries E."/>
            <person name="Morien E."/>
            <person name="Nambeesan S."/>
            <person name="Nguyen T."/>
            <person name="Pegot-Espagnet P."/>
            <person name="Pouilly N."/>
            <person name="Raftis F."/>
            <person name="Sallet E."/>
            <person name="Schiex T."/>
            <person name="Thomas J."/>
            <person name="Vandecasteele C."/>
            <person name="Vares D."/>
            <person name="Vear F."/>
            <person name="Vautrin S."/>
            <person name="Crespi M."/>
            <person name="Mangin B."/>
            <person name="Burke J.M."/>
            <person name="Salse J."/>
            <person name="Munos S."/>
            <person name="Vincourt P."/>
            <person name="Rieseberg L.H."/>
            <person name="Langlade N.B."/>
        </authorList>
    </citation>
    <scope>NUCLEOTIDE SEQUENCE</scope>
    <source>
        <tissue evidence="1">Leaves</tissue>
    </source>
</reference>
<proteinExistence type="predicted"/>
<evidence type="ECO:0000313" key="2">
    <source>
        <dbReference type="Proteomes" id="UP000215914"/>
    </source>
</evidence>
<comment type="caution">
    <text evidence="1">The sequence shown here is derived from an EMBL/GenBank/DDBJ whole genome shotgun (WGS) entry which is preliminary data.</text>
</comment>
<dbReference type="EMBL" id="MNCJ02000325">
    <property type="protein sequence ID" value="KAF5787627.1"/>
    <property type="molecule type" value="Genomic_DNA"/>
</dbReference>
<gene>
    <name evidence="1" type="ORF">HanXRQr2_Chr10g0454931</name>
</gene>